<feature type="compositionally biased region" description="Low complexity" evidence="1">
    <location>
        <begin position="759"/>
        <end position="771"/>
    </location>
</feature>
<feature type="compositionally biased region" description="Low complexity" evidence="1">
    <location>
        <begin position="786"/>
        <end position="811"/>
    </location>
</feature>
<feature type="region of interest" description="Disordered" evidence="1">
    <location>
        <begin position="741"/>
        <end position="855"/>
    </location>
</feature>
<dbReference type="Proteomes" id="UP000230750">
    <property type="component" value="Unassembled WGS sequence"/>
</dbReference>
<feature type="compositionally biased region" description="Polar residues" evidence="1">
    <location>
        <begin position="692"/>
        <end position="706"/>
    </location>
</feature>
<sequence>MLRPEIPFIVEPNGYVNKVTGQLLFLNSNTNLAFAPFIKSETLQFDVSIHYPLMWNHHQNWDLSLNFNKANWSFIYDHKEFLADIISDWSSKEDSDLLTFVPFTVNLNICLKEFEIILPNNQYNWIDTMDKKTADSAAAMLYLPESYVSRPCLAALDKSAKGSSSWEADRNAMKIPNNMWKDYTSRPGWVEAACAPVVAVTVLYNYHPVPLDHEVPVILRRKGKKGPLYSTLPPEQPHGGFRKSDIITEPAAELTSDLLHLEVDIGPLSVMAYGSIVNVILAIKENYLGEFQSITTFDGPEYQEIPAKFKEEEKRLNPLGLRHLDVTVSLNIDGIKGHLPVHCSKADENCPVILMEQLCLELQKTYEQTRIQLLLSPILVTVTDKNQREAPGKHLHQGYLGLSGVQLRCHAMFSGNGLPPETITVEYAWLVDLQLGSLCGKLSPSQALCLVEAIQLFLHLAMDDMDDLKPIEPIKFCVHMIPQKMCTMKEAHYGTPCPEEGDLKYRMTRLHLSGVQLQIVETDCALDLNHRVKDGLTLTVQDISVHQYVCNSNNGMIWLDAGSVIFGPLNVDLVQFIQEKRLTKAKKHFLKKHDTKTKRLWFLWNAEELTSLQATESNHDECGCHGVVGTFTVHGGDDGAPANGPSSSEKEAKKASDTEEDESDKEKEQETQSDTTDKTLVLEAVTADEKTVSQNEAKGSSVKRTASLTMQSKVREEVSKMTGSSYSLPTAAFRVKVAVDDSNVKQRSKSRPKSTGDQSSSESVSDSEYYSANEDSDAERTKVRAKSVSETSVSKVTLSPTTTEGTSTYSSAQSPTEEMTAMSSLKVDSPSRKVSTSSTISFRSTKSAPKGSKDNLQSEKDQIFLGYIPYLNHNQCQEWLKSLLLPWRVGGPQIPTHNPFAATS</sequence>
<name>A0A2G8LGU6_STIJA</name>
<accession>A0A2G8LGU6</accession>
<comment type="caution">
    <text evidence="3">The sequence shown here is derived from an EMBL/GenBank/DDBJ whole genome shotgun (WGS) entry which is preliminary data.</text>
</comment>
<feature type="compositionally biased region" description="Basic and acidic residues" evidence="1">
    <location>
        <begin position="648"/>
        <end position="657"/>
    </location>
</feature>
<evidence type="ECO:0000313" key="3">
    <source>
        <dbReference type="EMBL" id="PIK59477.1"/>
    </source>
</evidence>
<dbReference type="AlphaFoldDB" id="A0A2G8LGU6"/>
<keyword evidence="4" id="KW-1185">Reference proteome</keyword>
<dbReference type="PANTHER" id="PTHR31640:SF1">
    <property type="entry name" value="BRIDGE-LIKE LIPID TRANSFER PROTEIN FAMILY MEMBER 1"/>
    <property type="match status" value="1"/>
</dbReference>
<dbReference type="STRING" id="307972.A0A2G8LGU6"/>
<proteinExistence type="predicted"/>
<feature type="domain" description="Bridge-like lipid transfer protein family member 1 N-terminal" evidence="2">
    <location>
        <begin position="141"/>
        <end position="606"/>
    </location>
</feature>
<feature type="compositionally biased region" description="Polar residues" evidence="1">
    <location>
        <begin position="832"/>
        <end position="847"/>
    </location>
</feature>
<protein>
    <recommendedName>
        <fullName evidence="2">Bridge-like lipid transfer protein family member 1 N-terminal domain-containing protein</fullName>
    </recommendedName>
</protein>
<organism evidence="3 4">
    <name type="scientific">Stichopus japonicus</name>
    <name type="common">Sea cucumber</name>
    <dbReference type="NCBI Taxonomy" id="307972"/>
    <lineage>
        <taxon>Eukaryota</taxon>
        <taxon>Metazoa</taxon>
        <taxon>Echinodermata</taxon>
        <taxon>Eleutherozoa</taxon>
        <taxon>Echinozoa</taxon>
        <taxon>Holothuroidea</taxon>
        <taxon>Aspidochirotacea</taxon>
        <taxon>Aspidochirotida</taxon>
        <taxon>Stichopodidae</taxon>
        <taxon>Apostichopus</taxon>
    </lineage>
</organism>
<dbReference type="EMBL" id="MRZV01000082">
    <property type="protein sequence ID" value="PIK59477.1"/>
    <property type="molecule type" value="Genomic_DNA"/>
</dbReference>
<dbReference type="InterPro" id="IPR047104">
    <property type="entry name" value="BLTP1_N"/>
</dbReference>
<dbReference type="Pfam" id="PF20413">
    <property type="entry name" value="BLTP1_N"/>
    <property type="match status" value="2"/>
</dbReference>
<dbReference type="GO" id="GO:0048488">
    <property type="term" value="P:synaptic vesicle endocytosis"/>
    <property type="evidence" value="ECO:0007669"/>
    <property type="project" value="TreeGrafter"/>
</dbReference>
<reference evidence="3 4" key="1">
    <citation type="journal article" date="2017" name="PLoS Biol.">
        <title>The sea cucumber genome provides insights into morphological evolution and visceral regeneration.</title>
        <authorList>
            <person name="Zhang X."/>
            <person name="Sun L."/>
            <person name="Yuan J."/>
            <person name="Sun Y."/>
            <person name="Gao Y."/>
            <person name="Zhang L."/>
            <person name="Li S."/>
            <person name="Dai H."/>
            <person name="Hamel J.F."/>
            <person name="Liu C."/>
            <person name="Yu Y."/>
            <person name="Liu S."/>
            <person name="Lin W."/>
            <person name="Guo K."/>
            <person name="Jin S."/>
            <person name="Xu P."/>
            <person name="Storey K.B."/>
            <person name="Huan P."/>
            <person name="Zhang T."/>
            <person name="Zhou Y."/>
            <person name="Zhang J."/>
            <person name="Lin C."/>
            <person name="Li X."/>
            <person name="Xing L."/>
            <person name="Huo D."/>
            <person name="Sun M."/>
            <person name="Wang L."/>
            <person name="Mercier A."/>
            <person name="Li F."/>
            <person name="Yang H."/>
            <person name="Xiang J."/>
        </authorList>
    </citation>
    <scope>NUCLEOTIDE SEQUENCE [LARGE SCALE GENOMIC DNA]</scope>
    <source>
        <strain evidence="3">Shaxun</strain>
        <tissue evidence="3">Muscle</tissue>
    </source>
</reference>
<dbReference type="InterPro" id="IPR033616">
    <property type="entry name" value="BLTP1"/>
</dbReference>
<dbReference type="PANTHER" id="PTHR31640">
    <property type="entry name" value="TRANSMEMBRANE PROTEIN KIAA1109"/>
    <property type="match status" value="1"/>
</dbReference>
<feature type="domain" description="Bridge-like lipid transfer protein family member 1 N-terminal" evidence="2">
    <location>
        <begin position="5"/>
        <end position="133"/>
    </location>
</feature>
<evidence type="ECO:0000313" key="4">
    <source>
        <dbReference type="Proteomes" id="UP000230750"/>
    </source>
</evidence>
<feature type="region of interest" description="Disordered" evidence="1">
    <location>
        <begin position="635"/>
        <end position="706"/>
    </location>
</feature>
<evidence type="ECO:0000259" key="2">
    <source>
        <dbReference type="Pfam" id="PF20413"/>
    </source>
</evidence>
<gene>
    <name evidence="3" type="ORF">BSL78_03621</name>
</gene>
<dbReference type="GO" id="GO:0098793">
    <property type="term" value="C:presynapse"/>
    <property type="evidence" value="ECO:0007669"/>
    <property type="project" value="GOC"/>
</dbReference>
<evidence type="ECO:0000256" key="1">
    <source>
        <dbReference type="SAM" id="MobiDB-lite"/>
    </source>
</evidence>
<feature type="compositionally biased region" description="Polar residues" evidence="1">
    <location>
        <begin position="812"/>
        <end position="823"/>
    </location>
</feature>
<dbReference type="OrthoDB" id="10051416at2759"/>